<evidence type="ECO:0000313" key="1">
    <source>
        <dbReference type="EMBL" id="AQY22996.1"/>
    </source>
</evidence>
<protein>
    <submittedName>
        <fullName evidence="1">Uncharacterized protein</fullName>
    </submittedName>
</protein>
<reference evidence="1 2" key="1">
    <citation type="submission" date="2015-06" db="EMBL/GenBank/DDBJ databases">
        <title>R. anatipestifer strain HXb2 is the most virulent strain so far, and the genome sequence would help us uncover the pathogenesis.</title>
        <authorList>
            <person name="Hu Q."/>
            <person name="Qi J."/>
            <person name="Bo H."/>
            <person name="Liu G."/>
            <person name="Tao M."/>
            <person name="Ding Y."/>
            <person name="Xue Y."/>
        </authorList>
    </citation>
    <scope>NUCLEOTIDE SEQUENCE [LARGE SCALE GENOMIC DNA]</scope>
    <source>
        <strain evidence="1 2">HXb2</strain>
    </source>
</reference>
<dbReference type="Proteomes" id="UP000189883">
    <property type="component" value="Chromosome"/>
</dbReference>
<sequence length="70" mass="8068">MTDLDFLKQIKRVLGSLTLNEQGELVEPSLMNALELLDKFKETVIKDYLKAKKIKNNEYQHDDTTAEAEV</sequence>
<gene>
    <name evidence="1" type="ORF">AB406_2056</name>
</gene>
<dbReference type="AlphaFoldDB" id="A0A1S7DV61"/>
<name>A0A1S7DV61_RIEAN</name>
<organism evidence="1 2">
    <name type="scientific">Riemerella anatipestifer</name>
    <name type="common">Moraxella anatipestifer</name>
    <dbReference type="NCBI Taxonomy" id="34085"/>
    <lineage>
        <taxon>Bacteria</taxon>
        <taxon>Pseudomonadati</taxon>
        <taxon>Bacteroidota</taxon>
        <taxon>Flavobacteriia</taxon>
        <taxon>Flavobacteriales</taxon>
        <taxon>Weeksellaceae</taxon>
        <taxon>Riemerella</taxon>
    </lineage>
</organism>
<accession>A0A1S7DV61</accession>
<dbReference type="EMBL" id="CP011859">
    <property type="protein sequence ID" value="AQY22996.1"/>
    <property type="molecule type" value="Genomic_DNA"/>
</dbReference>
<evidence type="ECO:0000313" key="2">
    <source>
        <dbReference type="Proteomes" id="UP000189883"/>
    </source>
</evidence>
<dbReference type="RefSeq" id="WP_079208183.1">
    <property type="nucleotide sequence ID" value="NZ_CP011859.1"/>
</dbReference>
<proteinExistence type="predicted"/>